<dbReference type="Pfam" id="PF13589">
    <property type="entry name" value="HATPase_c_3"/>
    <property type="match status" value="1"/>
</dbReference>
<dbReference type="InterPro" id="IPR001404">
    <property type="entry name" value="Hsp90_fam"/>
</dbReference>
<evidence type="ECO:0000313" key="11">
    <source>
        <dbReference type="EMBL" id="AWL99095.1"/>
    </source>
</evidence>
<evidence type="ECO:0000259" key="10">
    <source>
        <dbReference type="SMART" id="SM00387"/>
    </source>
</evidence>
<dbReference type="GO" id="GO:0016887">
    <property type="term" value="F:ATP hydrolysis activity"/>
    <property type="evidence" value="ECO:0007669"/>
    <property type="project" value="InterPro"/>
</dbReference>
<dbReference type="SMART" id="SM00387">
    <property type="entry name" value="HATPase_c"/>
    <property type="match status" value="1"/>
</dbReference>
<organism evidence="11 12">
    <name type="scientific">Bradyrhizobium amphicarpaeae</name>
    <dbReference type="NCBI Taxonomy" id="1404768"/>
    <lineage>
        <taxon>Bacteria</taxon>
        <taxon>Pseudomonadati</taxon>
        <taxon>Pseudomonadota</taxon>
        <taxon>Alphaproteobacteria</taxon>
        <taxon>Hyphomicrobiales</taxon>
        <taxon>Nitrobacteraceae</taxon>
        <taxon>Bradyrhizobium</taxon>
    </lineage>
</organism>
<dbReference type="PIRSF" id="PIRSF002583">
    <property type="entry name" value="Hsp90"/>
    <property type="match status" value="1"/>
</dbReference>
<comment type="subunit">
    <text evidence="8">Homodimer.</text>
</comment>
<dbReference type="NCBIfam" id="NF003555">
    <property type="entry name" value="PRK05218.1"/>
    <property type="match status" value="1"/>
</dbReference>
<feature type="binding site" evidence="9">
    <location>
        <position position="89"/>
    </location>
    <ligand>
        <name>ATP</name>
        <dbReference type="ChEBI" id="CHEBI:30616"/>
    </ligand>
</feature>
<dbReference type="InterPro" id="IPR020575">
    <property type="entry name" value="Hsp90_N"/>
</dbReference>
<comment type="subcellular location">
    <subcellularLocation>
        <location evidence="1 8">Cytoplasm</location>
    </subcellularLocation>
</comment>
<reference evidence="11 12" key="1">
    <citation type="journal article" date="2017" name="Syst. Appl. Microbiol.">
        <title>Soybeans inoculated with root zone soils of Canadian native legumes harbour diverse and novel Bradyrhizobium spp. that possess agricultural potential.</title>
        <authorList>
            <person name="Bromfield E.S.P."/>
            <person name="Cloutier S."/>
            <person name="Tambong J.T."/>
            <person name="Tran Thi T.V."/>
        </authorList>
    </citation>
    <scope>NUCLEOTIDE SEQUENCE [LARGE SCALE GENOMIC DNA]</scope>
    <source>
        <strain evidence="11 12">39S1MB</strain>
    </source>
</reference>
<dbReference type="Proteomes" id="UP000215884">
    <property type="component" value="Chromosome"/>
</dbReference>
<accession>A0A2U8PMR3</accession>
<evidence type="ECO:0000256" key="6">
    <source>
        <dbReference type="ARBA" id="ARBA00023016"/>
    </source>
</evidence>
<evidence type="ECO:0000256" key="5">
    <source>
        <dbReference type="ARBA" id="ARBA00022840"/>
    </source>
</evidence>
<dbReference type="HAMAP" id="MF_00505">
    <property type="entry name" value="HSP90"/>
    <property type="match status" value="1"/>
</dbReference>
<feature type="region of interest" description="A; substrate-binding" evidence="8">
    <location>
        <begin position="1"/>
        <end position="334"/>
    </location>
</feature>
<dbReference type="KEGG" id="brq:CIT40_03030"/>
<feature type="binding site" evidence="9">
    <location>
        <position position="42"/>
    </location>
    <ligand>
        <name>ATP</name>
        <dbReference type="ChEBI" id="CHEBI:30616"/>
    </ligand>
</feature>
<gene>
    <name evidence="8" type="primary">htpG</name>
    <name evidence="11" type="ORF">CIT40_03030</name>
</gene>
<keyword evidence="7 8" id="KW-0143">Chaperone</keyword>
<dbReference type="RefSeq" id="WP_094895966.1">
    <property type="nucleotide sequence ID" value="NZ_CP029426.2"/>
</dbReference>
<feature type="domain" description="Histidine kinase/HSP90-like ATPase" evidence="10">
    <location>
        <begin position="31"/>
        <end position="190"/>
    </location>
</feature>
<feature type="binding site" evidence="9">
    <location>
        <position position="180"/>
    </location>
    <ligand>
        <name>ATP</name>
        <dbReference type="ChEBI" id="CHEBI:30616"/>
    </ligand>
</feature>
<name>A0A2U8PMR3_9BRAD</name>
<dbReference type="Gene3D" id="3.40.50.11260">
    <property type="match status" value="1"/>
</dbReference>
<dbReference type="SUPFAM" id="SSF55874">
    <property type="entry name" value="ATPase domain of HSP90 chaperone/DNA topoisomerase II/histidine kinase"/>
    <property type="match status" value="1"/>
</dbReference>
<dbReference type="InterPro" id="IPR036890">
    <property type="entry name" value="HATPase_C_sf"/>
</dbReference>
<evidence type="ECO:0000256" key="2">
    <source>
        <dbReference type="ARBA" id="ARBA00008239"/>
    </source>
</evidence>
<dbReference type="GO" id="GO:0051082">
    <property type="term" value="F:unfolded protein binding"/>
    <property type="evidence" value="ECO:0007669"/>
    <property type="project" value="UniProtKB-UniRule"/>
</dbReference>
<dbReference type="GO" id="GO:0140662">
    <property type="term" value="F:ATP-dependent protein folding chaperone"/>
    <property type="evidence" value="ECO:0007669"/>
    <property type="project" value="InterPro"/>
</dbReference>
<keyword evidence="3 8" id="KW-0963">Cytoplasm</keyword>
<dbReference type="PANTHER" id="PTHR11528">
    <property type="entry name" value="HEAT SHOCK PROTEIN 90 FAMILY MEMBER"/>
    <property type="match status" value="1"/>
</dbReference>
<dbReference type="Gene3D" id="3.30.565.10">
    <property type="entry name" value="Histidine kinase-like ATPase, C-terminal domain"/>
    <property type="match status" value="1"/>
</dbReference>
<dbReference type="AlphaFoldDB" id="A0A2U8PMR3"/>
<dbReference type="SUPFAM" id="SSF54211">
    <property type="entry name" value="Ribosomal protein S5 domain 2-like"/>
    <property type="match status" value="1"/>
</dbReference>
<dbReference type="OrthoDB" id="9802640at2"/>
<evidence type="ECO:0000256" key="8">
    <source>
        <dbReference type="HAMAP-Rule" id="MF_00505"/>
    </source>
</evidence>
<dbReference type="SUPFAM" id="SSF110942">
    <property type="entry name" value="HSP90 C-terminal domain"/>
    <property type="match status" value="1"/>
</dbReference>
<dbReference type="CDD" id="cd16927">
    <property type="entry name" value="HATPase_Hsp90-like"/>
    <property type="match status" value="1"/>
</dbReference>
<dbReference type="Pfam" id="PF00183">
    <property type="entry name" value="HSP90"/>
    <property type="match status" value="1"/>
</dbReference>
<dbReference type="Gene3D" id="1.20.120.790">
    <property type="entry name" value="Heat shock protein 90, C-terminal domain"/>
    <property type="match status" value="1"/>
</dbReference>
<keyword evidence="12" id="KW-1185">Reference proteome</keyword>
<comment type="caution">
    <text evidence="8">Lacks conserved residue(s) required for the propagation of feature annotation.</text>
</comment>
<feature type="binding site" evidence="9">
    <location>
        <position position="84"/>
    </location>
    <ligand>
        <name>ATP</name>
        <dbReference type="ChEBI" id="CHEBI:30616"/>
    </ligand>
</feature>
<dbReference type="GO" id="GO:0005737">
    <property type="term" value="C:cytoplasm"/>
    <property type="evidence" value="ECO:0007669"/>
    <property type="project" value="UniProtKB-SubCell"/>
</dbReference>
<reference evidence="11 12" key="2">
    <citation type="journal article" date="2019" name="Int. J. Syst. Evol. Microbiol.">
        <title>Description and complete genome sequence of Bradyrhizobium amphicarpaeae sp. nov., harbouring photosystem and nitrogen-fixation genes.</title>
        <authorList>
            <person name="Bromfield E.S.P."/>
            <person name="Cloutier S."/>
            <person name="Nguyen H.D.T."/>
        </authorList>
    </citation>
    <scope>NUCLEOTIDE SEQUENCE [LARGE SCALE GENOMIC DNA]</scope>
    <source>
        <strain evidence="11 12">39S1MB</strain>
    </source>
</reference>
<proteinExistence type="inferred from homology"/>
<feature type="binding site" evidence="9">
    <location>
        <begin position="125"/>
        <end position="130"/>
    </location>
    <ligand>
        <name>ATP</name>
        <dbReference type="ChEBI" id="CHEBI:30616"/>
    </ligand>
</feature>
<sequence>MTTSDTAVHTQPFQAEVSELLHLMVHSVYSETDIFLRELVSNASDACDKLRYEAIATPALLGEGDALKIRIIPNKAANTLTIADNGIGMERQELIDHLGTIARSGTKAFVSKLKEAKDGLGLIGQFGVGFYSAFMVADRIVVVSRRAGESDVWTWTSSGGSGFEIARASDEDAARVTRGTEIVLHLKDDARKYLEAFEIERIIGAYSDNILFPIELVPEEGEPRQINSASALWQRSKSELTADDYKKAYQQIASAFDDPAMTLHYRAEGRYSYAVLLFAPSTKPFDLFEPNRKGRVKLYVRRVFITDDADLLPGYLRFIRGVVDSEDLPLNISREMLQNNPQLAQIRKAVATRVVSELESLAEKDPENFARIWDAFGAVLKEGIYEDFERREKLLALSRFTTTAGEKRSLKQVIADFKPNQTEIYYLVGDSIERLKSNPRLEAATARGIEVLLLSDPVDAFWTSMPSDFDGKPLKSLSQGDLNLDLIPRVDNSDEAKKDEPEADEAATIAVIKAALGERVSDVKASTRLTSSASCLVADSQGPSRELERILSQQNRGMKTRPILEINLRHPMVGAITKAQAGSKAVDDLSLLLLEQAQILDGELPEDPAAFAARLNRLVLQGLGA</sequence>
<dbReference type="GO" id="GO:0005524">
    <property type="term" value="F:ATP binding"/>
    <property type="evidence" value="ECO:0007669"/>
    <property type="project" value="UniProtKB-UniRule"/>
</dbReference>
<dbReference type="FunFam" id="3.30.565.10:FF:000009">
    <property type="entry name" value="Molecular chaperone HtpG"/>
    <property type="match status" value="1"/>
</dbReference>
<evidence type="ECO:0000256" key="3">
    <source>
        <dbReference type="ARBA" id="ARBA00022490"/>
    </source>
</evidence>
<evidence type="ECO:0000256" key="4">
    <source>
        <dbReference type="ARBA" id="ARBA00022741"/>
    </source>
</evidence>
<evidence type="ECO:0000313" key="12">
    <source>
        <dbReference type="Proteomes" id="UP000215884"/>
    </source>
</evidence>
<feature type="binding site" evidence="9">
    <location>
        <begin position="104"/>
        <end position="105"/>
    </location>
    <ligand>
        <name>ATP</name>
        <dbReference type="ChEBI" id="CHEBI:30616"/>
    </ligand>
</feature>
<dbReference type="InterPro" id="IPR037196">
    <property type="entry name" value="HSP90_C"/>
</dbReference>
<dbReference type="InterPro" id="IPR020568">
    <property type="entry name" value="Ribosomal_Su5_D2-typ_SF"/>
</dbReference>
<comment type="similarity">
    <text evidence="2 8">Belongs to the heat shock protein 90 family.</text>
</comment>
<evidence type="ECO:0000256" key="7">
    <source>
        <dbReference type="ARBA" id="ARBA00023186"/>
    </source>
</evidence>
<dbReference type="InterPro" id="IPR003594">
    <property type="entry name" value="HATPase_dom"/>
</dbReference>
<dbReference type="EMBL" id="CP029426">
    <property type="protein sequence ID" value="AWL99095.1"/>
    <property type="molecule type" value="Genomic_DNA"/>
</dbReference>
<evidence type="ECO:0000256" key="9">
    <source>
        <dbReference type="PIRSR" id="PIRSR002583-1"/>
    </source>
</evidence>
<evidence type="ECO:0000256" key="1">
    <source>
        <dbReference type="ARBA" id="ARBA00004496"/>
    </source>
</evidence>
<feature type="region of interest" description="C" evidence="8">
    <location>
        <begin position="550"/>
        <end position="625"/>
    </location>
</feature>
<comment type="function">
    <text evidence="8">Molecular chaperone. Has ATPase activity.</text>
</comment>
<dbReference type="PRINTS" id="PR00775">
    <property type="entry name" value="HEATSHOCK90"/>
</dbReference>
<keyword evidence="6 8" id="KW-0346">Stress response</keyword>
<feature type="binding site" evidence="9">
    <location>
        <position position="38"/>
    </location>
    <ligand>
        <name>ATP</name>
        <dbReference type="ChEBI" id="CHEBI:30616"/>
    </ligand>
</feature>
<dbReference type="Gene3D" id="3.30.230.80">
    <property type="match status" value="1"/>
</dbReference>
<keyword evidence="4 8" id="KW-0547">Nucleotide-binding</keyword>
<protein>
    <recommendedName>
        <fullName evidence="8">Chaperone protein HtpG</fullName>
    </recommendedName>
    <alternativeName>
        <fullName evidence="8">Heat shock protein HtpG</fullName>
    </alternativeName>
    <alternativeName>
        <fullName evidence="8">High temperature protein G</fullName>
    </alternativeName>
</protein>
<feature type="binding site" evidence="9">
    <location>
        <position position="334"/>
    </location>
    <ligand>
        <name>ATP</name>
        <dbReference type="ChEBI" id="CHEBI:30616"/>
    </ligand>
</feature>
<keyword evidence="5 8" id="KW-0067">ATP-binding</keyword>